<reference evidence="3" key="1">
    <citation type="submission" date="2021-07" db="EMBL/GenBank/DDBJ databases">
        <title>Complete genome sequence of Crassaminicella sp. 143-21, isolated from a deep-sea hydrothermal vent.</title>
        <authorList>
            <person name="Li X."/>
        </authorList>
    </citation>
    <scope>NUCLEOTIDE SEQUENCE</scope>
    <source>
        <strain evidence="3">143-21</strain>
    </source>
</reference>
<evidence type="ECO:0000256" key="1">
    <source>
        <dbReference type="SAM" id="Phobius"/>
    </source>
</evidence>
<proteinExistence type="predicted"/>
<evidence type="ECO:0000313" key="3">
    <source>
        <dbReference type="EMBL" id="QXM06689.1"/>
    </source>
</evidence>
<feature type="transmembrane region" description="Helical" evidence="1">
    <location>
        <begin position="131"/>
        <end position="152"/>
    </location>
</feature>
<dbReference type="EMBL" id="CP078093">
    <property type="protein sequence ID" value="QXM06689.1"/>
    <property type="molecule type" value="Genomic_DNA"/>
</dbReference>
<feature type="transmembrane region" description="Helical" evidence="1">
    <location>
        <begin position="6"/>
        <end position="25"/>
    </location>
</feature>
<evidence type="ECO:0000313" key="4">
    <source>
        <dbReference type="Proteomes" id="UP000886818"/>
    </source>
</evidence>
<name>A0ABX8RCB6_9CLOT</name>
<dbReference type="RefSeq" id="WP_218283385.1">
    <property type="nucleotide sequence ID" value="NZ_CP078093.1"/>
</dbReference>
<dbReference type="PIRSF" id="PIRSF019083">
    <property type="entry name" value="UCP019083_VanZ"/>
    <property type="match status" value="1"/>
</dbReference>
<evidence type="ECO:0000259" key="2">
    <source>
        <dbReference type="Pfam" id="PF04892"/>
    </source>
</evidence>
<keyword evidence="1" id="KW-0812">Transmembrane</keyword>
<gene>
    <name evidence="3" type="ORF">KVH43_02920</name>
</gene>
<protein>
    <submittedName>
        <fullName evidence="3">VanZ family protein</fullName>
    </submittedName>
</protein>
<keyword evidence="1" id="KW-0472">Membrane</keyword>
<keyword evidence="4" id="KW-1185">Reference proteome</keyword>
<feature type="domain" description="VanZ-like" evidence="2">
    <location>
        <begin position="12"/>
        <end position="147"/>
    </location>
</feature>
<keyword evidence="1" id="KW-1133">Transmembrane helix</keyword>
<dbReference type="InterPro" id="IPR006976">
    <property type="entry name" value="VanZ-like"/>
</dbReference>
<sequence>MNKYELFKRTVWIMTIIWMMTIFYFSNQPANISRTQSGEILVKMDILSEDETTIIGDNRISTLQNIVRKSAHFIEYFGLGILMTLSIMLLDLKIGSKKKYMISWMSCTFYAISDEIHQCFIPGRGPMVRDVFLDSFASFTGVMIIMLAFIIFRQRLESIIERGQLR</sequence>
<accession>A0ABX8RCB6</accession>
<dbReference type="InterPro" id="IPR016747">
    <property type="entry name" value="Phosphotransbutyrylase"/>
</dbReference>
<dbReference type="NCBIfam" id="NF037970">
    <property type="entry name" value="vanZ_1"/>
    <property type="match status" value="1"/>
</dbReference>
<dbReference type="Proteomes" id="UP000886818">
    <property type="component" value="Chromosome"/>
</dbReference>
<dbReference type="Pfam" id="PF04892">
    <property type="entry name" value="VanZ"/>
    <property type="match status" value="1"/>
</dbReference>
<feature type="transmembrane region" description="Helical" evidence="1">
    <location>
        <begin position="73"/>
        <end position="90"/>
    </location>
</feature>
<organism evidence="3 4">
    <name type="scientific">Crassaminicella indica</name>
    <dbReference type="NCBI Taxonomy" id="2855394"/>
    <lineage>
        <taxon>Bacteria</taxon>
        <taxon>Bacillati</taxon>
        <taxon>Bacillota</taxon>
        <taxon>Clostridia</taxon>
        <taxon>Eubacteriales</taxon>
        <taxon>Clostridiaceae</taxon>
        <taxon>Crassaminicella</taxon>
    </lineage>
</organism>